<accession>I4EVD5</accession>
<evidence type="ECO:0000256" key="1">
    <source>
        <dbReference type="SAM" id="MobiDB-lite"/>
    </source>
</evidence>
<dbReference type="STRING" id="477641.MODMU_1912"/>
<gene>
    <name evidence="2" type="ordered locus">MODMU_1912</name>
</gene>
<sequence>MPPSAAPSRSSSDWACDPAIETAAGYLAAVRHAPDRASTWRAAASRTGPAALLELLRSVPRETATFSATPAGEELRGWFGAGRRLPVDRVPVGLLRLPASRAEYLRGRPRQALRTNLNRATADGVTCTTDLSLAEVERSAEHIGRRRGGPLALLTGPRALPGVVPLFAVSHDAAGDPVAVCEVVVDGSWAGLRTLQTVPDGQTLRYPLHTHVVTELIAQEVSMLTVRGSMLLTTAGTRYFQRRTGYEPVWLRPDPVPTPAAPLPVAAPVATRPFIPAQRARSGSTQPVRELSRRP</sequence>
<evidence type="ECO:0008006" key="4">
    <source>
        <dbReference type="Google" id="ProtNLM"/>
    </source>
</evidence>
<proteinExistence type="predicted"/>
<dbReference type="KEGG" id="mmar:MODMU_1912"/>
<keyword evidence="3" id="KW-1185">Reference proteome</keyword>
<organism evidence="2 3">
    <name type="scientific">Modestobacter italicus (strain DSM 44449 / CECT 9708 / BC 501)</name>
    <dbReference type="NCBI Taxonomy" id="2732864"/>
    <lineage>
        <taxon>Bacteria</taxon>
        <taxon>Bacillati</taxon>
        <taxon>Actinomycetota</taxon>
        <taxon>Actinomycetes</taxon>
        <taxon>Geodermatophilales</taxon>
        <taxon>Geodermatophilaceae</taxon>
        <taxon>Modestobacter</taxon>
    </lineage>
</organism>
<protein>
    <recommendedName>
        <fullName evidence="4">BioF2-like acetyltransferase domain-containing protein</fullName>
    </recommendedName>
</protein>
<feature type="region of interest" description="Disordered" evidence="1">
    <location>
        <begin position="274"/>
        <end position="295"/>
    </location>
</feature>
<evidence type="ECO:0000313" key="3">
    <source>
        <dbReference type="Proteomes" id="UP000006461"/>
    </source>
</evidence>
<reference evidence="2 3" key="1">
    <citation type="journal article" date="2012" name="J. Bacteriol.">
        <title>Genome Sequence of Radiation-Resistant Modestobacter marinus Strain BC501, a Representative Actinobacterium That Thrives on Calcareous Stone Surfaces.</title>
        <authorList>
            <person name="Normand P."/>
            <person name="Gury J."/>
            <person name="Pujic P."/>
            <person name="Chouaia B."/>
            <person name="Crotti E."/>
            <person name="Brusetti L."/>
            <person name="Daffonchio D."/>
            <person name="Vacherie B."/>
            <person name="Barbe V."/>
            <person name="Medigue C."/>
            <person name="Calteau A."/>
            <person name="Ghodhbane-Gtari F."/>
            <person name="Essoussi I."/>
            <person name="Nouioui I."/>
            <person name="Abbassi-Ghozzi I."/>
            <person name="Gtari M."/>
        </authorList>
    </citation>
    <scope>NUCLEOTIDE SEQUENCE [LARGE SCALE GENOMIC DNA]</scope>
    <source>
        <strain evidence="3">BC 501</strain>
    </source>
</reference>
<dbReference type="Proteomes" id="UP000006461">
    <property type="component" value="Chromosome"/>
</dbReference>
<name>I4EVD5_MODI5</name>
<dbReference type="OrthoDB" id="5176853at2"/>
<dbReference type="eggNOG" id="ENOG5032W0B">
    <property type="taxonomic scope" value="Bacteria"/>
</dbReference>
<dbReference type="PATRIC" id="fig|477641.3.peg.1806"/>
<dbReference type="HOGENOM" id="CLU_942734_0_0_11"/>
<dbReference type="EMBL" id="FO203431">
    <property type="protein sequence ID" value="CCH87348.1"/>
    <property type="molecule type" value="Genomic_DNA"/>
</dbReference>
<dbReference type="AlphaFoldDB" id="I4EVD5"/>
<evidence type="ECO:0000313" key="2">
    <source>
        <dbReference type="EMBL" id="CCH87348.1"/>
    </source>
</evidence>